<gene>
    <name evidence="6" type="ORF">F6B93_12550</name>
</gene>
<dbReference type="PANTHER" id="PTHR42847:SF4">
    <property type="entry name" value="ALKANESULFONATE MONOOXYGENASE-RELATED"/>
    <property type="match status" value="1"/>
</dbReference>
<dbReference type="GO" id="GO:0046306">
    <property type="term" value="P:alkanesulfonate catabolic process"/>
    <property type="evidence" value="ECO:0007669"/>
    <property type="project" value="TreeGrafter"/>
</dbReference>
<keyword evidence="1" id="KW-0285">Flavoprotein</keyword>
<keyword evidence="3" id="KW-0560">Oxidoreductase</keyword>
<dbReference type="EMBL" id="CP046600">
    <property type="protein sequence ID" value="QUR67823.1"/>
    <property type="molecule type" value="Genomic_DNA"/>
</dbReference>
<proteinExistence type="predicted"/>
<dbReference type="RefSeq" id="WP_211695397.1">
    <property type="nucleotide sequence ID" value="NZ_CP046600.1"/>
</dbReference>
<evidence type="ECO:0000256" key="3">
    <source>
        <dbReference type="ARBA" id="ARBA00023002"/>
    </source>
</evidence>
<dbReference type="KEGG" id="mspg:F6B93_12550"/>
<evidence type="ECO:0000256" key="4">
    <source>
        <dbReference type="ARBA" id="ARBA00023033"/>
    </source>
</evidence>
<dbReference type="Gene3D" id="3.20.20.30">
    <property type="entry name" value="Luciferase-like domain"/>
    <property type="match status" value="1"/>
</dbReference>
<feature type="domain" description="Luciferase-like" evidence="5">
    <location>
        <begin position="2"/>
        <end position="274"/>
    </location>
</feature>
<dbReference type="AlphaFoldDB" id="A0A975K097"/>
<dbReference type="PANTHER" id="PTHR42847">
    <property type="entry name" value="ALKANESULFONATE MONOOXYGENASE"/>
    <property type="match status" value="1"/>
</dbReference>
<dbReference type="SUPFAM" id="SSF51679">
    <property type="entry name" value="Bacterial luciferase-like"/>
    <property type="match status" value="1"/>
</dbReference>
<reference evidence="6" key="1">
    <citation type="submission" date="2019-12" db="EMBL/GenBank/DDBJ databases">
        <title>Mycobacterium spongiae sp. nov.</title>
        <authorList>
            <person name="Stinear T."/>
        </authorList>
    </citation>
    <scope>NUCLEOTIDE SEQUENCE</scope>
    <source>
        <strain evidence="6">FSD4b-SM</strain>
    </source>
</reference>
<dbReference type="Proteomes" id="UP000682202">
    <property type="component" value="Chromosome"/>
</dbReference>
<dbReference type="GO" id="GO:0008726">
    <property type="term" value="F:alkanesulfonate monooxygenase activity"/>
    <property type="evidence" value="ECO:0007669"/>
    <property type="project" value="TreeGrafter"/>
</dbReference>
<protein>
    <submittedName>
        <fullName evidence="6">LLM class flavin-dependent oxidoreductase</fullName>
    </submittedName>
</protein>
<dbReference type="InterPro" id="IPR050172">
    <property type="entry name" value="SsuD_RutA_monooxygenase"/>
</dbReference>
<dbReference type="InterPro" id="IPR036661">
    <property type="entry name" value="Luciferase-like_sf"/>
</dbReference>
<evidence type="ECO:0000256" key="1">
    <source>
        <dbReference type="ARBA" id="ARBA00022630"/>
    </source>
</evidence>
<evidence type="ECO:0000313" key="6">
    <source>
        <dbReference type="EMBL" id="QUR67823.1"/>
    </source>
</evidence>
<evidence type="ECO:0000259" key="5">
    <source>
        <dbReference type="Pfam" id="PF00296"/>
    </source>
</evidence>
<accession>A0A975K097</accession>
<keyword evidence="2" id="KW-0288">FMN</keyword>
<keyword evidence="7" id="KW-1185">Reference proteome</keyword>
<name>A0A975K097_9MYCO</name>
<dbReference type="Pfam" id="PF00296">
    <property type="entry name" value="Bac_luciferase"/>
    <property type="match status" value="1"/>
</dbReference>
<dbReference type="InterPro" id="IPR011251">
    <property type="entry name" value="Luciferase-like_dom"/>
</dbReference>
<evidence type="ECO:0000313" key="7">
    <source>
        <dbReference type="Proteomes" id="UP000682202"/>
    </source>
</evidence>
<evidence type="ECO:0000256" key="2">
    <source>
        <dbReference type="ARBA" id="ARBA00022643"/>
    </source>
</evidence>
<organism evidence="6 7">
    <name type="scientific">Mycobacterium spongiae</name>
    <dbReference type="NCBI Taxonomy" id="886343"/>
    <lineage>
        <taxon>Bacteria</taxon>
        <taxon>Bacillati</taxon>
        <taxon>Actinomycetota</taxon>
        <taxon>Actinomycetes</taxon>
        <taxon>Mycobacteriales</taxon>
        <taxon>Mycobacteriaceae</taxon>
        <taxon>Mycobacterium</taxon>
    </lineage>
</organism>
<sequence length="301" mass="32737">MRFSVWPGAGQPWCAMLDLARQADAGFWHCVYVADHFMANSDRPDGETGMLEATGAIAALAGATTRVRLAPLVLSMTYRHPAVLANWAATVDHASNGRLTLGIGTGWQVNEHDHYGLELGTPRELVDRFAEGLDVITGLLTTSRTTLTGRYYRLEDAPCDPKPVQSPLPLLIGGTGPRMLRLTARHAAEWNHWSSPGSFRATAERLDAACERVGRDPATILRSTQALTIVTSCPDDEARAAARAARDRLPVLYGSPARIAEEVAVWRDEGVDEVIFPDRAMATDRRRDAFDALAEALAPLA</sequence>
<keyword evidence="4" id="KW-0503">Monooxygenase</keyword>